<dbReference type="PATRIC" id="fig|1235788.3.peg.4144"/>
<dbReference type="HOGENOM" id="CLU_2080036_0_0_10"/>
<dbReference type="EMBL" id="ASSP01000025">
    <property type="protein sequence ID" value="EOS09054.1"/>
    <property type="molecule type" value="Genomic_DNA"/>
</dbReference>
<evidence type="ECO:0000256" key="1">
    <source>
        <dbReference type="SAM" id="MobiDB-lite"/>
    </source>
</evidence>
<feature type="compositionally biased region" description="Basic and acidic residues" evidence="1">
    <location>
        <begin position="68"/>
        <end position="103"/>
    </location>
</feature>
<dbReference type="AlphaFoldDB" id="R9HYM0"/>
<dbReference type="STRING" id="1235788.C802_04046"/>
<proteinExistence type="predicted"/>
<evidence type="ECO:0000313" key="2">
    <source>
        <dbReference type="EMBL" id="EOS09054.1"/>
    </source>
</evidence>
<name>R9HYM0_9BACT</name>
<protein>
    <submittedName>
        <fullName evidence="2">Uncharacterized protein</fullName>
    </submittedName>
</protein>
<dbReference type="RefSeq" id="WP_016278265.1">
    <property type="nucleotide sequence ID" value="NZ_JANKBR010000018.1"/>
</dbReference>
<reference evidence="2 3" key="1">
    <citation type="submission" date="2013-04" db="EMBL/GenBank/DDBJ databases">
        <title>The Genome Sequence of Bacteroides massiliensis dnLKV3.</title>
        <authorList>
            <consortium name="The Broad Institute Genomics Platform"/>
            <consortium name="The Broad Institute Genome Sequencing Center for Infectious Disease"/>
            <person name="Earl A."/>
            <person name="Xavier R."/>
            <person name="Kuhn K."/>
            <person name="Stappenbeck T."/>
            <person name="Walker B."/>
            <person name="Young S."/>
            <person name="Zeng Q."/>
            <person name="Gargeya S."/>
            <person name="Fitzgerald M."/>
            <person name="Haas B."/>
            <person name="Abouelleil A."/>
            <person name="Allen A.W."/>
            <person name="Alvarado L."/>
            <person name="Arachchi H.M."/>
            <person name="Berlin A.M."/>
            <person name="Chapman S.B."/>
            <person name="Gainer-Dewar J."/>
            <person name="Goldberg J."/>
            <person name="Griggs A."/>
            <person name="Gujja S."/>
            <person name="Hansen M."/>
            <person name="Howarth C."/>
            <person name="Imamovic A."/>
            <person name="Ireland A."/>
            <person name="Larimer J."/>
            <person name="McCowan C."/>
            <person name="Murphy C."/>
            <person name="Pearson M."/>
            <person name="Poon T.W."/>
            <person name="Priest M."/>
            <person name="Roberts A."/>
            <person name="Saif S."/>
            <person name="Shea T."/>
            <person name="Sisk P."/>
            <person name="Sykes S."/>
            <person name="Wortman J."/>
            <person name="Nusbaum C."/>
            <person name="Birren B."/>
        </authorList>
    </citation>
    <scope>NUCLEOTIDE SEQUENCE [LARGE SCALE GENOMIC DNA]</scope>
    <source>
        <strain evidence="3">dnLKV3</strain>
    </source>
</reference>
<evidence type="ECO:0000313" key="3">
    <source>
        <dbReference type="Proteomes" id="UP000014200"/>
    </source>
</evidence>
<keyword evidence="3" id="KW-1185">Reference proteome</keyword>
<sequence>MASYPEHPCTPDDLRKTYNRVLQKCCHCYHPFYRNHHEQGNPEGGGSTFFYVRKRPAATTFTSFLSQNEEKKENKQEAENDHTPGKGREYRHTEPENRTDKTEPAGGQGADRSLTET</sequence>
<gene>
    <name evidence="2" type="ORF">C802_04046</name>
</gene>
<organism evidence="2 3">
    <name type="scientific">Phocaeicola sartorii</name>
    <dbReference type="NCBI Taxonomy" id="671267"/>
    <lineage>
        <taxon>Bacteria</taxon>
        <taxon>Pseudomonadati</taxon>
        <taxon>Bacteroidota</taxon>
        <taxon>Bacteroidia</taxon>
        <taxon>Bacteroidales</taxon>
        <taxon>Bacteroidaceae</taxon>
        <taxon>Phocaeicola</taxon>
    </lineage>
</organism>
<accession>R9HYM0</accession>
<comment type="caution">
    <text evidence="2">The sequence shown here is derived from an EMBL/GenBank/DDBJ whole genome shotgun (WGS) entry which is preliminary data.</text>
</comment>
<dbReference type="Proteomes" id="UP000014200">
    <property type="component" value="Unassembled WGS sequence"/>
</dbReference>
<feature type="region of interest" description="Disordered" evidence="1">
    <location>
        <begin position="61"/>
        <end position="117"/>
    </location>
</feature>